<dbReference type="RefSeq" id="WP_133711396.1">
    <property type="nucleotide sequence ID" value="NZ_SOAG01000001.1"/>
</dbReference>
<protein>
    <submittedName>
        <fullName evidence="1">Uncharacterized protein</fullName>
    </submittedName>
</protein>
<organism evidence="1 2">
    <name type="scientific">Myroides indicus</name>
    <dbReference type="NCBI Taxonomy" id="1323422"/>
    <lineage>
        <taxon>Bacteria</taxon>
        <taxon>Pseudomonadati</taxon>
        <taxon>Bacteroidota</taxon>
        <taxon>Flavobacteriia</taxon>
        <taxon>Flavobacteriales</taxon>
        <taxon>Flavobacteriaceae</taxon>
        <taxon>Myroides</taxon>
    </lineage>
</organism>
<proteinExistence type="predicted"/>
<dbReference type="EMBL" id="SOAG01000001">
    <property type="protein sequence ID" value="TDS66210.1"/>
    <property type="molecule type" value="Genomic_DNA"/>
</dbReference>
<dbReference type="Proteomes" id="UP000295215">
    <property type="component" value="Unassembled WGS sequence"/>
</dbReference>
<evidence type="ECO:0000313" key="2">
    <source>
        <dbReference type="Proteomes" id="UP000295215"/>
    </source>
</evidence>
<dbReference type="OrthoDB" id="1442602at2"/>
<sequence>MKIKEKGHTLIVKYNEESIGEFIQKIQNQYNDTFQKHNLVIDLLEQKTTLAQDEIALFESLVEKHKAKANKSLVLVAADLDYNQFDENLVVVPTLQEAFDLIEMDEIERDLGF</sequence>
<evidence type="ECO:0000313" key="1">
    <source>
        <dbReference type="EMBL" id="TDS66210.1"/>
    </source>
</evidence>
<gene>
    <name evidence="1" type="ORF">C8P70_101106</name>
</gene>
<accession>A0A4R7FFC1</accession>
<reference evidence="1 2" key="1">
    <citation type="submission" date="2019-03" db="EMBL/GenBank/DDBJ databases">
        <title>Genomic Encyclopedia of Archaeal and Bacterial Type Strains, Phase II (KMG-II): from individual species to whole genera.</title>
        <authorList>
            <person name="Goeker M."/>
        </authorList>
    </citation>
    <scope>NUCLEOTIDE SEQUENCE [LARGE SCALE GENOMIC DNA]</scope>
    <source>
        <strain evidence="1 2">DSM 28213</strain>
    </source>
</reference>
<keyword evidence="2" id="KW-1185">Reference proteome</keyword>
<name>A0A4R7FFC1_9FLAO</name>
<dbReference type="AlphaFoldDB" id="A0A4R7FFC1"/>
<comment type="caution">
    <text evidence="1">The sequence shown here is derived from an EMBL/GenBank/DDBJ whole genome shotgun (WGS) entry which is preliminary data.</text>
</comment>